<dbReference type="Pfam" id="PF01588">
    <property type="entry name" value="tRNA_bind"/>
    <property type="match status" value="1"/>
</dbReference>
<dbReference type="PROSITE" id="PS50886">
    <property type="entry name" value="TRBD"/>
    <property type="match status" value="1"/>
</dbReference>
<dbReference type="InParanoid" id="A0A0L0HFJ3"/>
<dbReference type="Proteomes" id="UP000053201">
    <property type="component" value="Unassembled WGS sequence"/>
</dbReference>
<protein>
    <submittedName>
        <fullName evidence="5">Methionine-tRNA ligase, beta subunit</fullName>
    </submittedName>
</protein>
<dbReference type="AlphaFoldDB" id="A0A0L0HFJ3"/>
<dbReference type="EMBL" id="KQ257457">
    <property type="protein sequence ID" value="KNC99791.1"/>
    <property type="molecule type" value="Genomic_DNA"/>
</dbReference>
<organism evidence="5 6">
    <name type="scientific">Spizellomyces punctatus (strain DAOM BR117)</name>
    <dbReference type="NCBI Taxonomy" id="645134"/>
    <lineage>
        <taxon>Eukaryota</taxon>
        <taxon>Fungi</taxon>
        <taxon>Fungi incertae sedis</taxon>
        <taxon>Chytridiomycota</taxon>
        <taxon>Chytridiomycota incertae sedis</taxon>
        <taxon>Chytridiomycetes</taxon>
        <taxon>Spizellomycetales</taxon>
        <taxon>Spizellomycetaceae</taxon>
        <taxon>Spizellomyces</taxon>
    </lineage>
</organism>
<sequence>MILQRARHVCTHISRNTLPRTRHFSTPPPPSTPAEDQFHRLDLRVGKILSVASHPSADALYVETIDTGDKERTIVSGLKRFYAVEDLENKHVVVVCNMKPAKLRGIRSEGMLLAAFNTTLVEVLEPPSTSLPGDKVYAQGFPQGPIDTVLNPKRKVFEACQPHLGTNGEGVATYKGVPLQTDKGFVRVKSILNGTVS</sequence>
<dbReference type="CDD" id="cd02799">
    <property type="entry name" value="tRNA_bind_EMAP-II_like"/>
    <property type="match status" value="1"/>
</dbReference>
<keyword evidence="6" id="KW-1185">Reference proteome</keyword>
<dbReference type="STRING" id="645134.A0A0L0HFJ3"/>
<dbReference type="SUPFAM" id="SSF50249">
    <property type="entry name" value="Nucleic acid-binding proteins"/>
    <property type="match status" value="1"/>
</dbReference>
<dbReference type="InterPro" id="IPR012340">
    <property type="entry name" value="NA-bd_OB-fold"/>
</dbReference>
<dbReference type="InterPro" id="IPR051270">
    <property type="entry name" value="Tyrosine-tRNA_ligase_regulator"/>
</dbReference>
<keyword evidence="2 3" id="KW-0694">RNA-binding</keyword>
<reference evidence="5 6" key="1">
    <citation type="submission" date="2009-08" db="EMBL/GenBank/DDBJ databases">
        <title>The Genome Sequence of Spizellomyces punctatus strain DAOM BR117.</title>
        <authorList>
            <consortium name="The Broad Institute Genome Sequencing Platform"/>
            <person name="Russ C."/>
            <person name="Cuomo C."/>
            <person name="Shea T."/>
            <person name="Young S.K."/>
            <person name="Zeng Q."/>
            <person name="Koehrsen M."/>
            <person name="Haas B."/>
            <person name="Borodovsky M."/>
            <person name="Guigo R."/>
            <person name="Alvarado L."/>
            <person name="Berlin A."/>
            <person name="Bochicchio J."/>
            <person name="Borenstein D."/>
            <person name="Chapman S."/>
            <person name="Chen Z."/>
            <person name="Engels R."/>
            <person name="Freedman E."/>
            <person name="Gellesch M."/>
            <person name="Goldberg J."/>
            <person name="Griggs A."/>
            <person name="Gujja S."/>
            <person name="Heiman D."/>
            <person name="Hepburn T."/>
            <person name="Howarth C."/>
            <person name="Jen D."/>
            <person name="Larson L."/>
            <person name="Lewis B."/>
            <person name="Mehta T."/>
            <person name="Park D."/>
            <person name="Pearson M."/>
            <person name="Roberts A."/>
            <person name="Saif S."/>
            <person name="Shenoy N."/>
            <person name="Sisk P."/>
            <person name="Stolte C."/>
            <person name="Sykes S."/>
            <person name="Thomson T."/>
            <person name="Walk T."/>
            <person name="White J."/>
            <person name="Yandava C."/>
            <person name="Burger G."/>
            <person name="Gray M.W."/>
            <person name="Holland P.W.H."/>
            <person name="King N."/>
            <person name="Lang F.B.F."/>
            <person name="Roger A.J."/>
            <person name="Ruiz-Trillo I."/>
            <person name="Lander E."/>
            <person name="Nusbaum C."/>
        </authorList>
    </citation>
    <scope>NUCLEOTIDE SEQUENCE [LARGE SCALE GENOMIC DNA]</scope>
    <source>
        <strain evidence="5 6">DAOM BR117</strain>
    </source>
</reference>
<dbReference type="PANTHER" id="PTHR11586:SF33">
    <property type="entry name" value="AMINOACYL TRNA SYNTHASE COMPLEX-INTERACTING MULTIFUNCTIONAL PROTEIN 1"/>
    <property type="match status" value="1"/>
</dbReference>
<dbReference type="OMA" id="EGHDMPY"/>
<dbReference type="GO" id="GO:0000049">
    <property type="term" value="F:tRNA binding"/>
    <property type="evidence" value="ECO:0007669"/>
    <property type="project" value="UniProtKB-UniRule"/>
</dbReference>
<keyword evidence="5" id="KW-0436">Ligase</keyword>
<name>A0A0L0HFJ3_SPIPD</name>
<dbReference type="OrthoDB" id="19141at2759"/>
<dbReference type="GO" id="GO:0016874">
    <property type="term" value="F:ligase activity"/>
    <property type="evidence" value="ECO:0007669"/>
    <property type="project" value="UniProtKB-KW"/>
</dbReference>
<gene>
    <name evidence="5" type="ORF">SPPG_09261</name>
</gene>
<dbReference type="eggNOG" id="KOG2241">
    <property type="taxonomic scope" value="Eukaryota"/>
</dbReference>
<evidence type="ECO:0000313" key="5">
    <source>
        <dbReference type="EMBL" id="KNC99791.1"/>
    </source>
</evidence>
<accession>A0A0L0HFJ3</accession>
<dbReference type="GeneID" id="27692386"/>
<evidence type="ECO:0000256" key="2">
    <source>
        <dbReference type="ARBA" id="ARBA00022884"/>
    </source>
</evidence>
<evidence type="ECO:0000313" key="6">
    <source>
        <dbReference type="Proteomes" id="UP000053201"/>
    </source>
</evidence>
<feature type="domain" description="TRNA-binding" evidence="4">
    <location>
        <begin position="37"/>
        <end position="137"/>
    </location>
</feature>
<dbReference type="VEuPathDB" id="FungiDB:SPPG_09261"/>
<evidence type="ECO:0000256" key="1">
    <source>
        <dbReference type="ARBA" id="ARBA00022555"/>
    </source>
</evidence>
<proteinExistence type="predicted"/>
<evidence type="ECO:0000256" key="3">
    <source>
        <dbReference type="PROSITE-ProRule" id="PRU00209"/>
    </source>
</evidence>
<dbReference type="RefSeq" id="XP_016607831.1">
    <property type="nucleotide sequence ID" value="XM_016757418.1"/>
</dbReference>
<evidence type="ECO:0000259" key="4">
    <source>
        <dbReference type="PROSITE" id="PS50886"/>
    </source>
</evidence>
<dbReference type="InterPro" id="IPR002547">
    <property type="entry name" value="tRNA-bd_dom"/>
</dbReference>
<dbReference type="PANTHER" id="PTHR11586">
    <property type="entry name" value="TRNA-AMINOACYLATION COFACTOR ARC1 FAMILY MEMBER"/>
    <property type="match status" value="1"/>
</dbReference>
<dbReference type="Gene3D" id="2.40.50.140">
    <property type="entry name" value="Nucleic acid-binding proteins"/>
    <property type="match status" value="1"/>
</dbReference>
<keyword evidence="1 3" id="KW-0820">tRNA-binding</keyword>